<feature type="domain" description="Peptidase S74" evidence="1">
    <location>
        <begin position="974"/>
        <end position="1119"/>
    </location>
</feature>
<dbReference type="Pfam" id="PF13884">
    <property type="entry name" value="Peptidase_S74"/>
    <property type="match status" value="1"/>
</dbReference>
<dbReference type="SUPFAM" id="SSF50965">
    <property type="entry name" value="Galactose oxidase, central domain"/>
    <property type="match status" value="1"/>
</dbReference>
<sequence>MSSNNIGSIYATTISSEKYIIIASQNIELSGNIIINNNLQAIGNVKINGNLDASNVYTKNQVYSKPEIDNSFTNVYTKNQVYSKPEIDNSFTNVYTKNQVYSKSQIDASLSNVYTNSLDVCGNVTFRGSTLYVPSSFTIDPFGYEVNTGTVVINGNLVVQGETTTINSSVVDISDKILVLASNASNSLHADGAGFEISGAKVNLLYNNSSNTFRSSIGMSISGNVVPVSNGVGSLGETGKIWDIAYIRELNVTNFTNSIDGAKIANGTISSTQIENGSILTVDISDHAITHAKLSSDCIQSHNIVDGTIMDVDISANAAIAFSKINASLAITDTHISATAAISGSKIANTTITATQIANATITATQIANTTITGTQIANASITSDKINQTNNWTFSQLTSTTANIRDVSATNIEVSGNIVPLLSITSNLGSSLKRWSKIFANDLSINTINGQSYSGGSSIVLTSVASNIIPSGTNTYNLGSTTQFWKNAYINDICGGNIYSKTEVDSSLLTILNTNHYTKQYGNNLWNQIGGNLSFSTTNALFGISNNGRVVGLTVPAFNSNIGRLYVYEISFNGTSYSWETLGVSSEIMVGQTTTDLFGGTGNSKLAFSSDGRIVAVSSTRNDTSGTDTGQIRVFELSANVWTQRGQSINGKPIASYQLGFNVALSGNGNILVAVSNSNYGEILAYELSNNIWIRMGEDITGSTYTDQPGWGALGGYNLGWACALSLDGTTIIAGFGAMNNGSIYYAGRANIYRYNNTTRLWDNIGTINGLYNRQYFGWQVSISSDGNTIAVGSRYTNGVSNPSILQDCGSIIVYKYNGGTSWTQIGQTIFGTAINETIAGVWVSISNDGTIISFSTSLSVKVFKLYANSWYQIGQSINRVWDFPGGQLLACALSGDGTTFIHQQFFSNSNNRCTVYGMDKLLALNDLFASSLTINNNIVPFVNNTSSLGTSAIRWSNIFTTNLNVNGTSYDSDDRLKHNEVIITNGLEIIDRLTPKFYQKTLTMLDASYNGDLSGHNWSYETGLIAQELLQIPDLSFAVSGGDYYEESHIYKRQTNDPSNANYDISNANYDISNANYDICYNLIPQTYNVNYNAIFVYGLAAIKELHAKVKAQELSLLSQQTIINSLTTRMEALETNPNNS</sequence>
<dbReference type="PANTHER" id="PTHR36220">
    <property type="entry name" value="UNNAMED PRODUCT"/>
    <property type="match status" value="1"/>
</dbReference>
<evidence type="ECO:0000259" key="1">
    <source>
        <dbReference type="PROSITE" id="PS51688"/>
    </source>
</evidence>
<dbReference type="AlphaFoldDB" id="A0A6C0KPJ1"/>
<dbReference type="InterPro" id="IPR044914">
    <property type="entry name" value="Endosialidase_C_dom_sf"/>
</dbReference>
<dbReference type="InterPro" id="IPR011043">
    <property type="entry name" value="Gal_Oxase/kelch_b-propeller"/>
</dbReference>
<dbReference type="Gene3D" id="4.10.1090.10">
    <property type="entry name" value="Endosialidase, domain 4"/>
    <property type="match status" value="1"/>
</dbReference>
<evidence type="ECO:0000313" key="2">
    <source>
        <dbReference type="EMBL" id="QHU19539.1"/>
    </source>
</evidence>
<organism evidence="2">
    <name type="scientific">viral metagenome</name>
    <dbReference type="NCBI Taxonomy" id="1070528"/>
    <lineage>
        <taxon>unclassified sequences</taxon>
        <taxon>metagenomes</taxon>
        <taxon>organismal metagenomes</taxon>
    </lineage>
</organism>
<proteinExistence type="predicted"/>
<dbReference type="EMBL" id="MN740952">
    <property type="protein sequence ID" value="QHU19539.1"/>
    <property type="molecule type" value="Genomic_DNA"/>
</dbReference>
<dbReference type="PANTHER" id="PTHR36220:SF1">
    <property type="entry name" value="GAMMA TUBULIN COMPLEX COMPONENT C-TERMINAL DOMAIN-CONTAINING PROTEIN"/>
    <property type="match status" value="1"/>
</dbReference>
<protein>
    <recommendedName>
        <fullName evidence="1">Peptidase S74 domain-containing protein</fullName>
    </recommendedName>
</protein>
<dbReference type="InterPro" id="IPR030392">
    <property type="entry name" value="S74_ICA"/>
</dbReference>
<dbReference type="PROSITE" id="PS51688">
    <property type="entry name" value="ICA"/>
    <property type="match status" value="1"/>
</dbReference>
<reference evidence="2" key="1">
    <citation type="journal article" date="2020" name="Nature">
        <title>Giant virus diversity and host interactions through global metagenomics.</title>
        <authorList>
            <person name="Schulz F."/>
            <person name="Roux S."/>
            <person name="Paez-Espino D."/>
            <person name="Jungbluth S."/>
            <person name="Walsh D.A."/>
            <person name="Denef V.J."/>
            <person name="McMahon K.D."/>
            <person name="Konstantinidis K.T."/>
            <person name="Eloe-Fadrosh E.A."/>
            <person name="Kyrpides N.C."/>
            <person name="Woyke T."/>
        </authorList>
    </citation>
    <scope>NUCLEOTIDE SEQUENCE</scope>
    <source>
        <strain evidence="2">GVMAG-S-3300013014-113</strain>
    </source>
</reference>
<accession>A0A6C0KPJ1</accession>
<name>A0A6C0KPJ1_9ZZZZ</name>